<protein>
    <submittedName>
        <fullName evidence="9">M20/M25/M40 family metallo-hydrolase</fullName>
    </submittedName>
</protein>
<dbReference type="InterPro" id="IPR023367">
    <property type="entry name" value="Peptidase_M42_dom2"/>
</dbReference>
<dbReference type="PANTHER" id="PTHR32481:SF0">
    <property type="entry name" value="AMINOPEPTIDASE YPDE-RELATED"/>
    <property type="match status" value="1"/>
</dbReference>
<sequence>MESSTALLAQLSKAAGTPGNEGDVRAVIRQHLEGLADFSHDKLGSLICRRKGEPAAPKVMLAGHMDELGFIVRLVTEDGFIKFHNLGGWWTHTMLAQRVVIKAATGDVPGVIGAKPTHHLGAEERKKLKGIPDMYIDVGASSKQEAMEEFGIQPGDHIVPSTEFVELRNRRLVSGKAFDDRVGVALFVDAIRRLADEGLPNAVYGVGTAQEEVGTRGAKTAAQMIDPDVAIVLEGCPADDTPGFVKEERQGVLGQGPQIRLFDPSMIPNRALSRFVLDVAQGSQITHQVAVRVSSATDGRPIHVHHTGVPTVVIAPPVRYIHSHVGVLHLDDYDNALHLLMELLRRLDAETVASFTAF</sequence>
<evidence type="ECO:0000256" key="2">
    <source>
        <dbReference type="ARBA" id="ARBA00022438"/>
    </source>
</evidence>
<reference evidence="9" key="1">
    <citation type="submission" date="2019-11" db="EMBL/GenBank/DDBJ databases">
        <title>Microbial mats filling the niche in hypersaline microbial mats.</title>
        <authorList>
            <person name="Wong H.L."/>
            <person name="Macleod F.I."/>
            <person name="White R.A. III"/>
            <person name="Burns B.P."/>
        </authorList>
    </citation>
    <scope>NUCLEOTIDE SEQUENCE</scope>
    <source>
        <strain evidence="9">Rbin_158</strain>
    </source>
</reference>
<dbReference type="Gene3D" id="2.40.30.40">
    <property type="entry name" value="Peptidase M42, domain 2"/>
    <property type="match status" value="1"/>
</dbReference>
<evidence type="ECO:0000256" key="1">
    <source>
        <dbReference type="ARBA" id="ARBA00006272"/>
    </source>
</evidence>
<gene>
    <name evidence="9" type="ORF">GF339_02940</name>
</gene>
<evidence type="ECO:0000256" key="5">
    <source>
        <dbReference type="ARBA" id="ARBA00022801"/>
    </source>
</evidence>
<feature type="active site" description="Proton acceptor" evidence="7">
    <location>
        <position position="211"/>
    </location>
</feature>
<dbReference type="GO" id="GO:0006508">
    <property type="term" value="P:proteolysis"/>
    <property type="evidence" value="ECO:0007669"/>
    <property type="project" value="UniProtKB-KW"/>
</dbReference>
<evidence type="ECO:0000256" key="6">
    <source>
        <dbReference type="PIRNR" id="PIRNR001123"/>
    </source>
</evidence>
<keyword evidence="4 8" id="KW-0479">Metal-binding</keyword>
<dbReference type="Gene3D" id="3.40.630.10">
    <property type="entry name" value="Zn peptidases"/>
    <property type="match status" value="1"/>
</dbReference>
<dbReference type="InterPro" id="IPR008007">
    <property type="entry name" value="Peptidase_M42"/>
</dbReference>
<dbReference type="SUPFAM" id="SSF53187">
    <property type="entry name" value="Zn-dependent exopeptidases"/>
    <property type="match status" value="1"/>
</dbReference>
<dbReference type="SUPFAM" id="SSF101821">
    <property type="entry name" value="Aminopeptidase/glucanase lid domain"/>
    <property type="match status" value="1"/>
</dbReference>
<dbReference type="PIRSF" id="PIRSF001123">
    <property type="entry name" value="PepA_GA"/>
    <property type="match status" value="1"/>
</dbReference>
<dbReference type="AlphaFoldDB" id="A0A9D5JT37"/>
<dbReference type="GO" id="GO:0046872">
    <property type="term" value="F:metal ion binding"/>
    <property type="evidence" value="ECO:0007669"/>
    <property type="project" value="UniProtKB-UniRule"/>
</dbReference>
<dbReference type="Proteomes" id="UP000649604">
    <property type="component" value="Unassembled WGS sequence"/>
</dbReference>
<evidence type="ECO:0000313" key="9">
    <source>
        <dbReference type="EMBL" id="MBD3323511.1"/>
    </source>
</evidence>
<comment type="similarity">
    <text evidence="1 6">Belongs to the peptidase M42 family.</text>
</comment>
<feature type="binding site" evidence="8">
    <location>
        <position position="322"/>
    </location>
    <ligand>
        <name>Zn(2+)</name>
        <dbReference type="ChEBI" id="CHEBI:29105"/>
        <label>2</label>
    </ligand>
</feature>
<organism evidence="9 10">
    <name type="scientific">candidate division KSB3 bacterium</name>
    <dbReference type="NCBI Taxonomy" id="2044937"/>
    <lineage>
        <taxon>Bacteria</taxon>
        <taxon>candidate division KSB3</taxon>
    </lineage>
</organism>
<feature type="binding site" evidence="8">
    <location>
        <position position="234"/>
    </location>
    <ligand>
        <name>Zn(2+)</name>
        <dbReference type="ChEBI" id="CHEBI:29105"/>
        <label>1</label>
    </ligand>
</feature>
<evidence type="ECO:0000313" key="10">
    <source>
        <dbReference type="Proteomes" id="UP000649604"/>
    </source>
</evidence>
<dbReference type="EMBL" id="WJJP01000088">
    <property type="protein sequence ID" value="MBD3323511.1"/>
    <property type="molecule type" value="Genomic_DNA"/>
</dbReference>
<keyword evidence="5" id="KW-0378">Hydrolase</keyword>
<evidence type="ECO:0000256" key="7">
    <source>
        <dbReference type="PIRSR" id="PIRSR001123-1"/>
    </source>
</evidence>
<accession>A0A9D5JT37</accession>
<proteinExistence type="inferred from homology"/>
<dbReference type="PANTHER" id="PTHR32481">
    <property type="entry name" value="AMINOPEPTIDASE"/>
    <property type="match status" value="1"/>
</dbReference>
<evidence type="ECO:0000256" key="8">
    <source>
        <dbReference type="PIRSR" id="PIRSR001123-2"/>
    </source>
</evidence>
<dbReference type="CDD" id="cd05656">
    <property type="entry name" value="M42_Frv"/>
    <property type="match status" value="1"/>
</dbReference>
<dbReference type="GO" id="GO:0004177">
    <property type="term" value="F:aminopeptidase activity"/>
    <property type="evidence" value="ECO:0007669"/>
    <property type="project" value="UniProtKB-UniRule"/>
</dbReference>
<name>A0A9D5JT37_9BACT</name>
<feature type="binding site" evidence="8">
    <location>
        <position position="212"/>
    </location>
    <ligand>
        <name>Zn(2+)</name>
        <dbReference type="ChEBI" id="CHEBI:29105"/>
        <label>2</label>
    </ligand>
</feature>
<keyword evidence="2" id="KW-0031">Aminopeptidase</keyword>
<dbReference type="Pfam" id="PF05343">
    <property type="entry name" value="Peptidase_M42"/>
    <property type="match status" value="1"/>
</dbReference>
<comment type="cofactor">
    <cofactor evidence="8">
        <name>a divalent metal cation</name>
        <dbReference type="ChEBI" id="CHEBI:60240"/>
    </cofactor>
    <text evidence="8">Binds 2 divalent metal cations per subunit.</text>
</comment>
<feature type="binding site" evidence="8">
    <location>
        <position position="179"/>
    </location>
    <ligand>
        <name>Zn(2+)</name>
        <dbReference type="ChEBI" id="CHEBI:29105"/>
        <label>2</label>
    </ligand>
</feature>
<comment type="caution">
    <text evidence="9">The sequence shown here is derived from an EMBL/GenBank/DDBJ whole genome shotgun (WGS) entry which is preliminary data.</text>
</comment>
<keyword evidence="3" id="KW-0645">Protease</keyword>
<feature type="binding site" evidence="8">
    <location>
        <position position="179"/>
    </location>
    <ligand>
        <name>Zn(2+)</name>
        <dbReference type="ChEBI" id="CHEBI:29105"/>
        <label>1</label>
    </ligand>
</feature>
<evidence type="ECO:0000256" key="3">
    <source>
        <dbReference type="ARBA" id="ARBA00022670"/>
    </source>
</evidence>
<evidence type="ECO:0000256" key="4">
    <source>
        <dbReference type="ARBA" id="ARBA00022723"/>
    </source>
</evidence>
<dbReference type="InterPro" id="IPR051464">
    <property type="entry name" value="Peptidase_M42_aminopept"/>
</dbReference>
<feature type="binding site" evidence="8">
    <location>
        <position position="64"/>
    </location>
    <ligand>
        <name>Zn(2+)</name>
        <dbReference type="ChEBI" id="CHEBI:29105"/>
        <label>1</label>
    </ligand>
</feature>